<organism evidence="1 2">
    <name type="scientific">Crotalus adamanteus</name>
    <name type="common">Eastern diamondback rattlesnake</name>
    <dbReference type="NCBI Taxonomy" id="8729"/>
    <lineage>
        <taxon>Eukaryota</taxon>
        <taxon>Metazoa</taxon>
        <taxon>Chordata</taxon>
        <taxon>Craniata</taxon>
        <taxon>Vertebrata</taxon>
        <taxon>Euteleostomi</taxon>
        <taxon>Lepidosauria</taxon>
        <taxon>Squamata</taxon>
        <taxon>Bifurcata</taxon>
        <taxon>Unidentata</taxon>
        <taxon>Episquamata</taxon>
        <taxon>Toxicofera</taxon>
        <taxon>Serpentes</taxon>
        <taxon>Colubroidea</taxon>
        <taxon>Viperidae</taxon>
        <taxon>Crotalinae</taxon>
        <taxon>Crotalus</taxon>
    </lineage>
</organism>
<keyword evidence="2" id="KW-1185">Reference proteome</keyword>
<dbReference type="AlphaFoldDB" id="A0AAW1AZ92"/>
<name>A0AAW1AZ92_CROAD</name>
<proteinExistence type="predicted"/>
<protein>
    <submittedName>
        <fullName evidence="1">Uncharacterized protein</fullName>
    </submittedName>
</protein>
<gene>
    <name evidence="1" type="ORF">NXF25_015364</name>
</gene>
<accession>A0AAW1AZ92</accession>
<reference evidence="1 2" key="1">
    <citation type="journal article" date="2024" name="Proc. Natl. Acad. Sci. U.S.A.">
        <title>The genetic regulatory architecture and epigenomic basis for age-related changes in rattlesnake venom.</title>
        <authorList>
            <person name="Hogan M.P."/>
            <person name="Holding M.L."/>
            <person name="Nystrom G.S."/>
            <person name="Colston T.J."/>
            <person name="Bartlett D.A."/>
            <person name="Mason A.J."/>
            <person name="Ellsworth S.A."/>
            <person name="Rautsaw R.M."/>
            <person name="Lawrence K.C."/>
            <person name="Strickland J.L."/>
            <person name="He B."/>
            <person name="Fraser P."/>
            <person name="Margres M.J."/>
            <person name="Gilbert D.M."/>
            <person name="Gibbs H.L."/>
            <person name="Parkinson C.L."/>
            <person name="Rokyta D.R."/>
        </authorList>
    </citation>
    <scope>NUCLEOTIDE SEQUENCE [LARGE SCALE GENOMIC DNA]</scope>
    <source>
        <strain evidence="1">DRR0105</strain>
    </source>
</reference>
<evidence type="ECO:0000313" key="1">
    <source>
        <dbReference type="EMBL" id="KAK9394836.1"/>
    </source>
</evidence>
<dbReference type="Proteomes" id="UP001474421">
    <property type="component" value="Unassembled WGS sequence"/>
</dbReference>
<dbReference type="EMBL" id="JAOTOJ010000011">
    <property type="protein sequence ID" value="KAK9394836.1"/>
    <property type="molecule type" value="Genomic_DNA"/>
</dbReference>
<sequence>MTMNQLMKAIFCFEQENS</sequence>
<evidence type="ECO:0000313" key="2">
    <source>
        <dbReference type="Proteomes" id="UP001474421"/>
    </source>
</evidence>
<comment type="caution">
    <text evidence="1">The sequence shown here is derived from an EMBL/GenBank/DDBJ whole genome shotgun (WGS) entry which is preliminary data.</text>
</comment>